<feature type="compositionally biased region" description="Basic residues" evidence="1">
    <location>
        <begin position="63"/>
        <end position="97"/>
    </location>
</feature>
<dbReference type="AlphaFoldDB" id="A0AAJ0B5V7"/>
<accession>A0AAJ0B5V7</accession>
<keyword evidence="2" id="KW-0732">Signal</keyword>
<keyword evidence="4" id="KW-1185">Reference proteome</keyword>
<evidence type="ECO:0000256" key="1">
    <source>
        <dbReference type="SAM" id="MobiDB-lite"/>
    </source>
</evidence>
<feature type="region of interest" description="Disordered" evidence="1">
    <location>
        <begin position="54"/>
        <end position="105"/>
    </location>
</feature>
<protein>
    <submittedName>
        <fullName evidence="3">Uncharacterized protein</fullName>
    </submittedName>
</protein>
<feature type="signal peptide" evidence="2">
    <location>
        <begin position="1"/>
        <end position="18"/>
    </location>
</feature>
<evidence type="ECO:0000256" key="2">
    <source>
        <dbReference type="SAM" id="SignalP"/>
    </source>
</evidence>
<dbReference type="EMBL" id="MU839842">
    <property type="protein sequence ID" value="KAK1751354.1"/>
    <property type="molecule type" value="Genomic_DNA"/>
</dbReference>
<reference evidence="3" key="1">
    <citation type="submission" date="2023-06" db="EMBL/GenBank/DDBJ databases">
        <title>Genome-scale phylogeny and comparative genomics of the fungal order Sordariales.</title>
        <authorList>
            <consortium name="Lawrence Berkeley National Laboratory"/>
            <person name="Hensen N."/>
            <person name="Bonometti L."/>
            <person name="Westerberg I."/>
            <person name="Brannstrom I.O."/>
            <person name="Guillou S."/>
            <person name="Cros-Aarteil S."/>
            <person name="Calhoun S."/>
            <person name="Haridas S."/>
            <person name="Kuo A."/>
            <person name="Mondo S."/>
            <person name="Pangilinan J."/>
            <person name="Riley R."/>
            <person name="Labutti K."/>
            <person name="Andreopoulos B."/>
            <person name="Lipzen A."/>
            <person name="Chen C."/>
            <person name="Yanf M."/>
            <person name="Daum C."/>
            <person name="Ng V."/>
            <person name="Clum A."/>
            <person name="Steindorff A."/>
            <person name="Ohm R."/>
            <person name="Martin F."/>
            <person name="Silar P."/>
            <person name="Natvig D."/>
            <person name="Lalanne C."/>
            <person name="Gautier V."/>
            <person name="Ament-Velasquez S.L."/>
            <person name="Kruys A."/>
            <person name="Hutchinson M.I."/>
            <person name="Powell A.J."/>
            <person name="Barry K."/>
            <person name="Miller A.N."/>
            <person name="Grigoriev I.V."/>
            <person name="Debuchy R."/>
            <person name="Gladieux P."/>
            <person name="Thoren M.H."/>
            <person name="Johannesson H."/>
        </authorList>
    </citation>
    <scope>NUCLEOTIDE SEQUENCE</scope>
    <source>
        <strain evidence="3">PSN4</strain>
    </source>
</reference>
<evidence type="ECO:0000313" key="4">
    <source>
        <dbReference type="Proteomes" id="UP001239445"/>
    </source>
</evidence>
<sequence length="105" mass="11196">MLPKIFITALLAVPYVAALAVPPEVDATNIVVRNEGDIVPETIAVRAEAEAIQPGADIDAADRKKHRGKGKKGKGRKERLGGKRKGKGKGKHHKGKRAVADADEE</sequence>
<proteinExistence type="predicted"/>
<feature type="chain" id="PRO_5042578724" evidence="2">
    <location>
        <begin position="19"/>
        <end position="105"/>
    </location>
</feature>
<organism evidence="3 4">
    <name type="scientific">Echria macrotheca</name>
    <dbReference type="NCBI Taxonomy" id="438768"/>
    <lineage>
        <taxon>Eukaryota</taxon>
        <taxon>Fungi</taxon>
        <taxon>Dikarya</taxon>
        <taxon>Ascomycota</taxon>
        <taxon>Pezizomycotina</taxon>
        <taxon>Sordariomycetes</taxon>
        <taxon>Sordariomycetidae</taxon>
        <taxon>Sordariales</taxon>
        <taxon>Schizotheciaceae</taxon>
        <taxon>Echria</taxon>
    </lineage>
</organism>
<gene>
    <name evidence="3" type="ORF">QBC47DRAFT_406054</name>
</gene>
<evidence type="ECO:0000313" key="3">
    <source>
        <dbReference type="EMBL" id="KAK1751354.1"/>
    </source>
</evidence>
<comment type="caution">
    <text evidence="3">The sequence shown here is derived from an EMBL/GenBank/DDBJ whole genome shotgun (WGS) entry which is preliminary data.</text>
</comment>
<dbReference type="Proteomes" id="UP001239445">
    <property type="component" value="Unassembled WGS sequence"/>
</dbReference>
<name>A0AAJ0B5V7_9PEZI</name>